<evidence type="ECO:0000259" key="3">
    <source>
        <dbReference type="SMART" id="SM00477"/>
    </source>
</evidence>
<evidence type="ECO:0000313" key="5">
    <source>
        <dbReference type="EMBL" id="NPE25961.1"/>
    </source>
</evidence>
<feature type="domain" description="DNA/RNA non-specific endonuclease/pyrophosphatase/phosphodiesterase" evidence="4">
    <location>
        <begin position="76"/>
        <end position="293"/>
    </location>
</feature>
<dbReference type="PANTHER" id="PTHR13966:SF5">
    <property type="entry name" value="ENDONUCLEASE G, MITOCHONDRIAL"/>
    <property type="match status" value="1"/>
</dbReference>
<evidence type="ECO:0000256" key="1">
    <source>
        <dbReference type="SAM" id="MobiDB-lite"/>
    </source>
</evidence>
<sequence>MKELRFLLYILFMALTVVSCGGGDDDDEGSGGTPDTPSANVNKNTVTTTNAVTRLEFPRVKGGRNRILVYRTGDKYGINYCVEWDADKKSQRWSCYQMYQGWSGNAGRYDPQTNPGNHPNERQYPYDPNLPASERWEEDYFYGSYFNGARFDHGHICPSADRQYSKEANYQTFYMTNMQPQYNKFNAKLWAEMEARVRKWTPTAKGDTLFVCKGGTIDSEENILTRIQGKLIVPKYFYMALLLKIKGQYRAIAFWAENENRDRGNESLRQFAISIDELERRTDIDFFCNLPDDIENRVESSYNTSVWGLK</sequence>
<feature type="chain" id="PRO_5046561379" evidence="2">
    <location>
        <begin position="23"/>
        <end position="310"/>
    </location>
</feature>
<dbReference type="PROSITE" id="PS51257">
    <property type="entry name" value="PROKAR_LIPOPROTEIN"/>
    <property type="match status" value="1"/>
</dbReference>
<feature type="domain" description="ENPP1-3/EXOG-like endonuclease/phosphodiesterase" evidence="3">
    <location>
        <begin position="79"/>
        <end position="293"/>
    </location>
</feature>
<dbReference type="InterPro" id="IPR044929">
    <property type="entry name" value="DNA/RNA_non-sp_Endonuclease_sf"/>
</dbReference>
<keyword evidence="5" id="KW-0540">Nuclease</keyword>
<proteinExistence type="predicted"/>
<dbReference type="RefSeq" id="WP_172345430.1">
    <property type="nucleotide sequence ID" value="NZ_JABKKJ010000023.1"/>
</dbReference>
<protein>
    <submittedName>
        <fullName evidence="5">DNA/RNA non-specific endonuclease</fullName>
    </submittedName>
</protein>
<dbReference type="EMBL" id="JABKKJ010000023">
    <property type="protein sequence ID" value="NPE25961.1"/>
    <property type="molecule type" value="Genomic_DNA"/>
</dbReference>
<dbReference type="SMART" id="SM00477">
    <property type="entry name" value="NUC"/>
    <property type="match status" value="1"/>
</dbReference>
<evidence type="ECO:0000313" key="6">
    <source>
        <dbReference type="Proteomes" id="UP000820977"/>
    </source>
</evidence>
<dbReference type="SMART" id="SM00892">
    <property type="entry name" value="Endonuclease_NS"/>
    <property type="match status" value="1"/>
</dbReference>
<dbReference type="Proteomes" id="UP000820977">
    <property type="component" value="Unassembled WGS sequence"/>
</dbReference>
<feature type="signal peptide" evidence="2">
    <location>
        <begin position="1"/>
        <end position="22"/>
    </location>
</feature>
<name>A0ABX2B3I4_9BACT</name>
<reference evidence="5 6" key="1">
    <citation type="submission" date="2020-05" db="EMBL/GenBank/DDBJ databases">
        <title>Distinct polysaccharide utilization as determinants for interspecies competition between intestinal Prevotella spp.</title>
        <authorList>
            <person name="Galvez E.J.C."/>
            <person name="Iljazovic A."/>
            <person name="Strowig T."/>
        </authorList>
    </citation>
    <scope>NUCLEOTIDE SEQUENCE [LARGE SCALE GENOMIC DNA]</scope>
    <source>
        <strain evidence="5 6">PCHR</strain>
    </source>
</reference>
<gene>
    <name evidence="5" type="ORF">HPS54_10635</name>
</gene>
<dbReference type="InterPro" id="IPR044925">
    <property type="entry name" value="His-Me_finger_sf"/>
</dbReference>
<dbReference type="GO" id="GO:0004519">
    <property type="term" value="F:endonuclease activity"/>
    <property type="evidence" value="ECO:0007669"/>
    <property type="project" value="UniProtKB-KW"/>
</dbReference>
<organism evidence="5 6">
    <name type="scientific">Xylanibacter caecicola</name>
    <dbReference type="NCBI Taxonomy" id="2736294"/>
    <lineage>
        <taxon>Bacteria</taxon>
        <taxon>Pseudomonadati</taxon>
        <taxon>Bacteroidota</taxon>
        <taxon>Bacteroidia</taxon>
        <taxon>Bacteroidales</taxon>
        <taxon>Prevotellaceae</taxon>
        <taxon>Xylanibacter</taxon>
    </lineage>
</organism>
<keyword evidence="5" id="KW-0255">Endonuclease</keyword>
<evidence type="ECO:0000259" key="4">
    <source>
        <dbReference type="SMART" id="SM00892"/>
    </source>
</evidence>
<feature type="region of interest" description="Disordered" evidence="1">
    <location>
        <begin position="23"/>
        <end position="44"/>
    </location>
</feature>
<accession>A0ABX2B3I4</accession>
<dbReference type="Pfam" id="PF01223">
    <property type="entry name" value="Endonuclease_NS"/>
    <property type="match status" value="1"/>
</dbReference>
<dbReference type="InterPro" id="IPR040255">
    <property type="entry name" value="Non-specific_endonuclease"/>
</dbReference>
<keyword evidence="5" id="KW-0378">Hydrolase</keyword>
<comment type="caution">
    <text evidence="5">The sequence shown here is derived from an EMBL/GenBank/DDBJ whole genome shotgun (WGS) entry which is preliminary data.</text>
</comment>
<dbReference type="InterPro" id="IPR001604">
    <property type="entry name" value="Endo_G_ENPP1-like_dom"/>
</dbReference>
<dbReference type="SUPFAM" id="SSF54060">
    <property type="entry name" value="His-Me finger endonucleases"/>
    <property type="match status" value="1"/>
</dbReference>
<dbReference type="InterPro" id="IPR020821">
    <property type="entry name" value="ENPP1-3/EXOG-like_nuc-like"/>
</dbReference>
<evidence type="ECO:0000256" key="2">
    <source>
        <dbReference type="SAM" id="SignalP"/>
    </source>
</evidence>
<dbReference type="PANTHER" id="PTHR13966">
    <property type="entry name" value="ENDONUCLEASE RELATED"/>
    <property type="match status" value="1"/>
</dbReference>
<keyword evidence="2" id="KW-0732">Signal</keyword>
<keyword evidence="6" id="KW-1185">Reference proteome</keyword>
<dbReference type="Gene3D" id="3.40.570.10">
    <property type="entry name" value="Extracellular Endonuclease, subunit A"/>
    <property type="match status" value="1"/>
</dbReference>